<feature type="domain" description="Peptidase C39-like" evidence="1">
    <location>
        <begin position="145"/>
        <end position="272"/>
    </location>
</feature>
<organism evidence="2 3">
    <name type="scientific">Saccharomonospora azurea NA-128</name>
    <dbReference type="NCBI Taxonomy" id="882081"/>
    <lineage>
        <taxon>Bacteria</taxon>
        <taxon>Bacillati</taxon>
        <taxon>Actinomycetota</taxon>
        <taxon>Actinomycetes</taxon>
        <taxon>Pseudonocardiales</taxon>
        <taxon>Pseudonocardiaceae</taxon>
        <taxon>Saccharomonospora</taxon>
    </lineage>
</organism>
<keyword evidence="3" id="KW-1185">Reference proteome</keyword>
<dbReference type="Proteomes" id="UP000004705">
    <property type="component" value="Chromosome"/>
</dbReference>
<sequence>MEKLSSANPGTRKWFVPAQIVLILSMVFGILVGAVGVASAAPATVGNTDGDGLNVRSGPSTSSAVVGTVWDGTAVDISCQAQGDEVTNTRGFTSDLWDYVPSLGGYVADAYMATGHDYRIPGVPDCGDDGGSDGRLVPISQHQGQPNHGEDCGPTSVVTALLALGVTPRSWDPSYPVAAINRARADMGYDPSWNDPNVLGTSEADVVRALAANGVHATTLWDFDAALAHVRGGRPVVMAGDMKDLPWSPLSTPHFLTVAGYENGEYLVLDPASDTVVYRASASVLWAYWDNRLGRAAVAL</sequence>
<protein>
    <submittedName>
        <fullName evidence="2">SH3 domain-containing protein</fullName>
    </submittedName>
</protein>
<dbReference type="EMBL" id="CM001466">
    <property type="protein sequence ID" value="EHY90882.1"/>
    <property type="molecule type" value="Genomic_DNA"/>
</dbReference>
<dbReference type="InterPro" id="IPR039564">
    <property type="entry name" value="Peptidase_C39-like"/>
</dbReference>
<reference evidence="2 3" key="1">
    <citation type="journal article" date="2012" name="Stand. Genomic Sci.">
        <title>Genome sequence of the soil bacterium Saccharomonospora azurea type strain (NA-128(T)).</title>
        <authorList>
            <person name="Klenk H.P."/>
            <person name="Held B."/>
            <person name="Lucas S."/>
            <person name="Lapidus A."/>
            <person name="Copeland A."/>
            <person name="Hammon N."/>
            <person name="Pitluck S."/>
            <person name="Goodwin L.A."/>
            <person name="Han C."/>
            <person name="Tapia R."/>
            <person name="Brambilla E.M."/>
            <person name="Potter G."/>
            <person name="Land M."/>
            <person name="Ivanova N."/>
            <person name="Rohde M."/>
            <person name="Goker M."/>
            <person name="Detter J.C."/>
            <person name="Kyrpides N.C."/>
            <person name="Woyke T."/>
        </authorList>
    </citation>
    <scope>NUCLEOTIDE SEQUENCE [LARGE SCALE GENOMIC DNA]</scope>
    <source>
        <strain evidence="2 3">NA-128</strain>
    </source>
</reference>
<dbReference type="Gene3D" id="3.90.70.10">
    <property type="entry name" value="Cysteine proteinases"/>
    <property type="match status" value="1"/>
</dbReference>
<dbReference type="HOGENOM" id="CLU_054042_0_0_11"/>
<evidence type="ECO:0000313" key="2">
    <source>
        <dbReference type="EMBL" id="EHY90882.1"/>
    </source>
</evidence>
<proteinExistence type="predicted"/>
<accession>H8GDF2</accession>
<name>H8GDF2_9PSEU</name>
<dbReference type="Pfam" id="PF13529">
    <property type="entry name" value="Peptidase_C39_2"/>
    <property type="match status" value="1"/>
</dbReference>
<gene>
    <name evidence="2" type="ORF">SacazDRAFT_04028</name>
</gene>
<evidence type="ECO:0000313" key="3">
    <source>
        <dbReference type="Proteomes" id="UP000004705"/>
    </source>
</evidence>
<evidence type="ECO:0000259" key="1">
    <source>
        <dbReference type="Pfam" id="PF13529"/>
    </source>
</evidence>
<dbReference type="Gene3D" id="2.30.30.40">
    <property type="entry name" value="SH3 Domains"/>
    <property type="match status" value="1"/>
</dbReference>
<dbReference type="AlphaFoldDB" id="H8GDF2"/>